<gene>
    <name evidence="2" type="ORF">F0U60_31175</name>
</gene>
<keyword evidence="1" id="KW-0732">Signal</keyword>
<dbReference type="EMBL" id="CP043494">
    <property type="protein sequence ID" value="WNG48106.1"/>
    <property type="molecule type" value="Genomic_DNA"/>
</dbReference>
<dbReference type="SUPFAM" id="SSF50965">
    <property type="entry name" value="Galactose oxidase, central domain"/>
    <property type="match status" value="2"/>
</dbReference>
<dbReference type="SMART" id="SM00612">
    <property type="entry name" value="Kelch"/>
    <property type="match status" value="6"/>
</dbReference>
<dbReference type="Gene3D" id="2.120.10.80">
    <property type="entry name" value="Kelch-type beta propeller"/>
    <property type="match status" value="2"/>
</dbReference>
<keyword evidence="3" id="KW-1185">Reference proteome</keyword>
<dbReference type="InterPro" id="IPR037293">
    <property type="entry name" value="Gal_Oxidase_central_sf"/>
</dbReference>
<dbReference type="SUPFAM" id="SSF49299">
    <property type="entry name" value="PKD domain"/>
    <property type="match status" value="1"/>
</dbReference>
<dbReference type="RefSeq" id="WP_395805216.1">
    <property type="nucleotide sequence ID" value="NZ_CP043494.1"/>
</dbReference>
<dbReference type="InterPro" id="IPR011043">
    <property type="entry name" value="Gal_Oxase/kelch_b-propeller"/>
</dbReference>
<name>A0ABY9WY84_9BACT</name>
<proteinExistence type="predicted"/>
<evidence type="ECO:0000256" key="1">
    <source>
        <dbReference type="SAM" id="SignalP"/>
    </source>
</evidence>
<feature type="chain" id="PRO_5047549690" evidence="1">
    <location>
        <begin position="19"/>
        <end position="675"/>
    </location>
</feature>
<dbReference type="InterPro" id="IPR006652">
    <property type="entry name" value="Kelch_1"/>
</dbReference>
<dbReference type="Proteomes" id="UP001611383">
    <property type="component" value="Chromosome"/>
</dbReference>
<dbReference type="PANTHER" id="PTHR45632:SF17">
    <property type="entry name" value="KELCH-LIKE PROTEIN 31"/>
    <property type="match status" value="1"/>
</dbReference>
<dbReference type="Gene3D" id="2.130.10.80">
    <property type="entry name" value="Galactose oxidase/kelch, beta-propeller"/>
    <property type="match status" value="3"/>
</dbReference>
<feature type="signal peptide" evidence="1">
    <location>
        <begin position="1"/>
        <end position="18"/>
    </location>
</feature>
<sequence length="675" mass="68028">MSLLRLSAFLPLVLAVLAGCGSPPPSSGPAPTGAMRLTVQAPTAVPSDVSRVTVTVSGADMASQSTDLVLTDGVWGGVMGDIPAGSKRTFLAQAFTAASVLRYEGRAEDVTVTAGSTGLVSLTLQEVSGAPPFTNEAPVLDSLVANPLTVVPGGTVSLSAIAHDPNAGDTVSYAWTAPSGSFSAPAQASTTWTAPGTQGVVRLTLSVSDSRGAALSVFLDVSVSASSGASEVKVGFNAAPRVMGLTSSQSYLDVGQPTTVSLSATDTDGDALSYQWSATCAGSFSGVTSASATFTPSALPTAACNNCQLNVVVGDGRGGQNTGSLALCVAKSPVWGAPSVWTPTGAMTLARNTHTATLLPNGKVLVAGGQNSSGISRTAELYDPATGTWSPTGSLSAPRQVHTATLLPNGKVLVVAGYGPPTLATAELYDPATGTWSPTGSLSKARYWHTATLLPNGKVLVAGGYNSGAHLGTAELYDPATGTWSPTGSMATSRYDHAAALLPDGRVLVSTGDQGNGSYVLTSEVYDPATGTWSATSSNSARYHHSATLLATGKVLITGGYAGSPLALASLYDPATGTWKSTGSMTVAHRLHTTTLLASGKVLVTGGQSSGGYTPVAEVYDPATGTWTATKPLSAPRRYHTATRLPDGRVLIAGGGDPSSGYLATAEVYDPALGP</sequence>
<reference evidence="2 3" key="1">
    <citation type="submission" date="2019-08" db="EMBL/GenBank/DDBJ databases">
        <title>Archangium and Cystobacter genomes.</title>
        <authorList>
            <person name="Chen I.-C.K."/>
            <person name="Wielgoss S."/>
        </authorList>
    </citation>
    <scope>NUCLEOTIDE SEQUENCE [LARGE SCALE GENOMIC DNA]</scope>
    <source>
        <strain evidence="2 3">Cbm 6</strain>
    </source>
</reference>
<organism evidence="2 3">
    <name type="scientific">Archangium minus</name>
    <dbReference type="NCBI Taxonomy" id="83450"/>
    <lineage>
        <taxon>Bacteria</taxon>
        <taxon>Pseudomonadati</taxon>
        <taxon>Myxococcota</taxon>
        <taxon>Myxococcia</taxon>
        <taxon>Myxococcales</taxon>
        <taxon>Cystobacterineae</taxon>
        <taxon>Archangiaceae</taxon>
        <taxon>Archangium</taxon>
    </lineage>
</organism>
<dbReference type="PANTHER" id="PTHR45632">
    <property type="entry name" value="LD33804P"/>
    <property type="match status" value="1"/>
</dbReference>
<dbReference type="Pfam" id="PF01344">
    <property type="entry name" value="Kelch_1"/>
    <property type="match status" value="4"/>
</dbReference>
<evidence type="ECO:0000313" key="3">
    <source>
        <dbReference type="Proteomes" id="UP001611383"/>
    </source>
</evidence>
<evidence type="ECO:0000313" key="2">
    <source>
        <dbReference type="EMBL" id="WNG48106.1"/>
    </source>
</evidence>
<accession>A0ABY9WY84</accession>
<dbReference type="Gene3D" id="2.60.40.10">
    <property type="entry name" value="Immunoglobulins"/>
    <property type="match status" value="1"/>
</dbReference>
<dbReference type="InterPro" id="IPR035986">
    <property type="entry name" value="PKD_dom_sf"/>
</dbReference>
<dbReference type="InterPro" id="IPR015915">
    <property type="entry name" value="Kelch-typ_b-propeller"/>
</dbReference>
<dbReference type="PROSITE" id="PS51257">
    <property type="entry name" value="PROKAR_LIPOPROTEIN"/>
    <property type="match status" value="1"/>
</dbReference>
<dbReference type="InterPro" id="IPR013783">
    <property type="entry name" value="Ig-like_fold"/>
</dbReference>
<dbReference type="Pfam" id="PF17963">
    <property type="entry name" value="Big_9"/>
    <property type="match status" value="2"/>
</dbReference>
<protein>
    <submittedName>
        <fullName evidence="2">Kelch-like protein</fullName>
    </submittedName>
</protein>